<dbReference type="InterPro" id="IPR024423">
    <property type="entry name" value="DUF3050"/>
</dbReference>
<name>A0A8J3G5X2_9BACT</name>
<accession>A0A8J3G5X2</accession>
<dbReference type="Pfam" id="PF11251">
    <property type="entry name" value="DUF3050"/>
    <property type="match status" value="1"/>
</dbReference>
<comment type="caution">
    <text evidence="1">The sequence shown here is derived from an EMBL/GenBank/DDBJ whole genome shotgun (WGS) entry which is preliminary data.</text>
</comment>
<reference evidence="1" key="2">
    <citation type="submission" date="2020-09" db="EMBL/GenBank/DDBJ databases">
        <authorList>
            <person name="Sun Q."/>
            <person name="Kim S."/>
        </authorList>
    </citation>
    <scope>NUCLEOTIDE SEQUENCE</scope>
    <source>
        <strain evidence="1">KCTC 23224</strain>
    </source>
</reference>
<keyword evidence="2" id="KW-1185">Reference proteome</keyword>
<evidence type="ECO:0008006" key="3">
    <source>
        <dbReference type="Google" id="ProtNLM"/>
    </source>
</evidence>
<evidence type="ECO:0000313" key="2">
    <source>
        <dbReference type="Proteomes" id="UP000642809"/>
    </source>
</evidence>
<proteinExistence type="predicted"/>
<reference evidence="1" key="1">
    <citation type="journal article" date="2014" name="Int. J. Syst. Evol. Microbiol.">
        <title>Complete genome sequence of Corynebacterium casei LMG S-19264T (=DSM 44701T), isolated from a smear-ripened cheese.</title>
        <authorList>
            <consortium name="US DOE Joint Genome Institute (JGI-PGF)"/>
            <person name="Walter F."/>
            <person name="Albersmeier A."/>
            <person name="Kalinowski J."/>
            <person name="Ruckert C."/>
        </authorList>
    </citation>
    <scope>NUCLEOTIDE SEQUENCE</scope>
    <source>
        <strain evidence="1">KCTC 23224</strain>
    </source>
</reference>
<dbReference type="Gene3D" id="1.20.910.10">
    <property type="entry name" value="Heme oxygenase-like"/>
    <property type="match status" value="1"/>
</dbReference>
<dbReference type="AlphaFoldDB" id="A0A8J3G5X2"/>
<organism evidence="1 2">
    <name type="scientific">Mongoliitalea lutea</name>
    <dbReference type="NCBI Taxonomy" id="849756"/>
    <lineage>
        <taxon>Bacteria</taxon>
        <taxon>Pseudomonadati</taxon>
        <taxon>Bacteroidota</taxon>
        <taxon>Cytophagia</taxon>
        <taxon>Cytophagales</taxon>
        <taxon>Cyclobacteriaceae</taxon>
        <taxon>Mongoliitalea</taxon>
    </lineage>
</organism>
<dbReference type="Proteomes" id="UP000642809">
    <property type="component" value="Unassembled WGS sequence"/>
</dbReference>
<dbReference type="InterPro" id="IPR016084">
    <property type="entry name" value="Haem_Oase-like_multi-hlx"/>
</dbReference>
<gene>
    <name evidence="1" type="ORF">GCM10008106_20870</name>
</gene>
<evidence type="ECO:0000313" key="1">
    <source>
        <dbReference type="EMBL" id="GHB39479.1"/>
    </source>
</evidence>
<dbReference type="SUPFAM" id="SSF48613">
    <property type="entry name" value="Heme oxygenase-like"/>
    <property type="match status" value="1"/>
</dbReference>
<dbReference type="RefSeq" id="WP_189581842.1">
    <property type="nucleotide sequence ID" value="NZ_BMYF01000011.1"/>
</dbReference>
<sequence>MNPNIENLMQAIAPYREELLTHPIYQDMKTLEDFQLFMEQHVYAVWDFMTLLKALQLKLTGSSLPWRPSGNPLVTRLINDIVLAEESDEDGKGGYCSHFELYLMAMKEAGADTQKIERLITDLDFGKDFRALLMWMEIPESTKEFLLTNYALVENGKAHEIAASFTLGREDLIPDMFRKLVNDLISTKPEQLQTLEYYFDRHIHLDEDHHGPLAMRMLEDLCGDDPIKWEETTNAAIEALKVRKVLWDGIHEHILQTV</sequence>
<protein>
    <recommendedName>
        <fullName evidence="3">DUF3050 domain-containing protein</fullName>
    </recommendedName>
</protein>
<dbReference type="EMBL" id="BMYF01000011">
    <property type="protein sequence ID" value="GHB39479.1"/>
    <property type="molecule type" value="Genomic_DNA"/>
</dbReference>